<dbReference type="PANTHER" id="PTHR18964">
    <property type="entry name" value="ROK (REPRESSOR, ORF, KINASE) FAMILY"/>
    <property type="match status" value="1"/>
</dbReference>
<dbReference type="AlphaFoldDB" id="A0A6J4U3V1"/>
<reference evidence="2" key="1">
    <citation type="submission" date="2020-02" db="EMBL/GenBank/DDBJ databases">
        <authorList>
            <person name="Meier V. D."/>
        </authorList>
    </citation>
    <scope>NUCLEOTIDE SEQUENCE</scope>
    <source>
        <strain evidence="2">AVDCRST_MAG79</strain>
    </source>
</reference>
<evidence type="ECO:0000256" key="1">
    <source>
        <dbReference type="ARBA" id="ARBA00006479"/>
    </source>
</evidence>
<dbReference type="InterPro" id="IPR043129">
    <property type="entry name" value="ATPase_NBD"/>
</dbReference>
<dbReference type="SUPFAM" id="SSF53067">
    <property type="entry name" value="Actin-like ATPase domain"/>
    <property type="match status" value="1"/>
</dbReference>
<dbReference type="InterPro" id="IPR000600">
    <property type="entry name" value="ROK"/>
</dbReference>
<dbReference type="Pfam" id="PF00480">
    <property type="entry name" value="ROK"/>
    <property type="match status" value="1"/>
</dbReference>
<dbReference type="PROSITE" id="PS01125">
    <property type="entry name" value="ROK"/>
    <property type="match status" value="1"/>
</dbReference>
<name>A0A6J4U3V1_9ACTN</name>
<protein>
    <recommendedName>
        <fullName evidence="3">Glucokinase</fullName>
    </recommendedName>
</protein>
<evidence type="ECO:0008006" key="3">
    <source>
        <dbReference type="Google" id="ProtNLM"/>
    </source>
</evidence>
<comment type="similarity">
    <text evidence="1">Belongs to the ROK (NagC/XylR) family.</text>
</comment>
<dbReference type="PANTHER" id="PTHR18964:SF149">
    <property type="entry name" value="BIFUNCTIONAL UDP-N-ACETYLGLUCOSAMINE 2-EPIMERASE_N-ACETYLMANNOSAMINE KINASE"/>
    <property type="match status" value="1"/>
</dbReference>
<gene>
    <name evidence="2" type="ORF">AVDCRST_MAG79-1737</name>
</gene>
<organism evidence="2">
    <name type="scientific">uncultured Thermoleophilia bacterium</name>
    <dbReference type="NCBI Taxonomy" id="1497501"/>
    <lineage>
        <taxon>Bacteria</taxon>
        <taxon>Bacillati</taxon>
        <taxon>Actinomycetota</taxon>
        <taxon>Thermoleophilia</taxon>
        <taxon>environmental samples</taxon>
    </lineage>
</organism>
<dbReference type="Gene3D" id="3.30.420.40">
    <property type="match status" value="1"/>
</dbReference>
<dbReference type="EMBL" id="CADCWC010000261">
    <property type="protein sequence ID" value="CAA9539661.1"/>
    <property type="molecule type" value="Genomic_DNA"/>
</dbReference>
<sequence>MAALAEACDEAGEVIHPDLAMLTVGTGIGGGVILNGRIFRGSTGAAPELGHLLIGLELTDGAPAPGDDFPQDGSLERESAGRVLDALGRARGFADGRAVVAAAQDGDEEAVAAMRILGERLGIGIANVLHAYEPAVVCIGGGVSAAGPLLLGPAERVARAWTLPGVGDRTEIRLARYGPEAGVRGAALLAKMDGAPA</sequence>
<dbReference type="InterPro" id="IPR049874">
    <property type="entry name" value="ROK_cs"/>
</dbReference>
<proteinExistence type="inferred from homology"/>
<accession>A0A6J4U3V1</accession>
<evidence type="ECO:0000313" key="2">
    <source>
        <dbReference type="EMBL" id="CAA9539661.1"/>
    </source>
</evidence>